<proteinExistence type="predicted"/>
<gene>
    <name evidence="1" type="ORF">E5329_22945</name>
</gene>
<keyword evidence="2" id="KW-1185">Reference proteome</keyword>
<comment type="caution">
    <text evidence="1">The sequence shown here is derived from an EMBL/GenBank/DDBJ whole genome shotgun (WGS) entry which is preliminary data.</text>
</comment>
<reference evidence="1" key="1">
    <citation type="submission" date="2019-04" db="EMBL/GenBank/DDBJ databases">
        <title>Microbes associate with the intestines of laboratory mice.</title>
        <authorList>
            <person name="Navarre W."/>
            <person name="Wong E."/>
            <person name="Huang K."/>
            <person name="Tropini C."/>
            <person name="Ng K."/>
            <person name="Yu B."/>
        </authorList>
    </citation>
    <scope>NUCLEOTIDE SEQUENCE</scope>
    <source>
        <strain evidence="1">NM01_1-7b</strain>
    </source>
</reference>
<sequence>MAKLIACAGQGVELSGVPTEIKILPLGRVHSQKGDFTVDDESFELIRKQFKDRKLDLVIDYEHQTLSDVQAPAGGWIKDLYKGEDAIIAKVEWTARAAEYLKNKEYRYLSPVVLVRKRDQKAAAIHSVALTNTPAIDGMFALVNSLDIEDISEGGNIMDLKELAKALGLPETATEEEIRKAVEDAAKAAEKLKEMDGKKPGEGEGKLGDGEPKPEGADMVANSTILSMLGLKADAKTEDVAASIMALRAGTPDTQAELLALKQRMQERDADEAVGMALKAGKITAAQSEWAKSYALKDMEGFKGFVDKAPVVVPQGRLDLKDAPAASGSDEVDVAILKNMGVSMEDVKKYSKKED</sequence>
<dbReference type="Proteomes" id="UP000304953">
    <property type="component" value="Unassembled WGS sequence"/>
</dbReference>
<dbReference type="EMBL" id="SRYA01000072">
    <property type="protein sequence ID" value="TGY91055.1"/>
    <property type="molecule type" value="Genomic_DNA"/>
</dbReference>
<evidence type="ECO:0000313" key="2">
    <source>
        <dbReference type="Proteomes" id="UP000304953"/>
    </source>
</evidence>
<name>A0AC61RQK2_9FIRM</name>
<organism evidence="1 2">
    <name type="scientific">Petralouisia muris</name>
    <dbReference type="NCBI Taxonomy" id="3032872"/>
    <lineage>
        <taxon>Bacteria</taxon>
        <taxon>Bacillati</taxon>
        <taxon>Bacillota</taxon>
        <taxon>Clostridia</taxon>
        <taxon>Lachnospirales</taxon>
        <taxon>Lachnospiraceae</taxon>
        <taxon>Petralouisia</taxon>
    </lineage>
</organism>
<accession>A0AC61RQK2</accession>
<evidence type="ECO:0000313" key="1">
    <source>
        <dbReference type="EMBL" id="TGY91055.1"/>
    </source>
</evidence>
<protein>
    <submittedName>
        <fullName evidence="1">Uncharacterized protein</fullName>
    </submittedName>
</protein>